<evidence type="ECO:0000313" key="2">
    <source>
        <dbReference type="EMBL" id="VVZ96686.1"/>
    </source>
</evidence>
<protein>
    <submittedName>
        <fullName evidence="2">Putative GTP-binding protein YjiA</fullName>
    </submittedName>
</protein>
<evidence type="ECO:0000259" key="1">
    <source>
        <dbReference type="Pfam" id="PF02492"/>
    </source>
</evidence>
<dbReference type="PANTHER" id="PTHR13748:SF46">
    <property type="entry name" value="ZINC CHAPERONE YEIR"/>
    <property type="match status" value="1"/>
</dbReference>
<sequence>MPEPLADVPVHLVTGFLGSGKSTLIRRLIAQKPEGERWAVVINEFGRVGIDQAMFAARESAHQGGAAYG</sequence>
<dbReference type="Gene3D" id="3.40.50.300">
    <property type="entry name" value="P-loop containing nucleotide triphosphate hydrolases"/>
    <property type="match status" value="1"/>
</dbReference>
<dbReference type="InterPro" id="IPR003495">
    <property type="entry name" value="CobW/HypB/UreG_nucleotide-bd"/>
</dbReference>
<dbReference type="InterPro" id="IPR051316">
    <property type="entry name" value="Zinc-reg_GTPase_activator"/>
</dbReference>
<gene>
    <name evidence="2" type="primary">yjiA</name>
    <name evidence="2" type="ORF">HALO32_02793</name>
</gene>
<keyword evidence="3" id="KW-1185">Reference proteome</keyword>
<dbReference type="Pfam" id="PF02492">
    <property type="entry name" value="cobW"/>
    <property type="match status" value="1"/>
</dbReference>
<dbReference type="AlphaFoldDB" id="A0A5K1I5H3"/>
<name>A0A5K1I5H3_9GAMM</name>
<organism evidence="2 3">
    <name type="scientific">Halomonas lysinitropha</name>
    <dbReference type="NCBI Taxonomy" id="2607506"/>
    <lineage>
        <taxon>Bacteria</taxon>
        <taxon>Pseudomonadati</taxon>
        <taxon>Pseudomonadota</taxon>
        <taxon>Gammaproteobacteria</taxon>
        <taxon>Oceanospirillales</taxon>
        <taxon>Halomonadaceae</taxon>
        <taxon>Halomonas</taxon>
    </lineage>
</organism>
<dbReference type="EMBL" id="CABVOU010000039">
    <property type="protein sequence ID" value="VVZ96686.1"/>
    <property type="molecule type" value="Genomic_DNA"/>
</dbReference>
<dbReference type="PANTHER" id="PTHR13748">
    <property type="entry name" value="COBW-RELATED"/>
    <property type="match status" value="1"/>
</dbReference>
<dbReference type="GO" id="GO:0005737">
    <property type="term" value="C:cytoplasm"/>
    <property type="evidence" value="ECO:0007669"/>
    <property type="project" value="TreeGrafter"/>
</dbReference>
<accession>A0A5K1I5H3</accession>
<proteinExistence type="predicted"/>
<dbReference type="InterPro" id="IPR027417">
    <property type="entry name" value="P-loop_NTPase"/>
</dbReference>
<evidence type="ECO:0000313" key="3">
    <source>
        <dbReference type="Proteomes" id="UP000326725"/>
    </source>
</evidence>
<reference evidence="2 3" key="1">
    <citation type="submission" date="2019-09" db="EMBL/GenBank/DDBJ databases">
        <authorList>
            <person name="Criscuolo A."/>
        </authorList>
    </citation>
    <scope>NUCLEOTIDE SEQUENCE [LARGE SCALE GENOMIC DNA]</scope>
    <source>
        <strain evidence="3">3(2)</strain>
    </source>
</reference>
<dbReference type="SUPFAM" id="SSF52540">
    <property type="entry name" value="P-loop containing nucleoside triphosphate hydrolases"/>
    <property type="match status" value="1"/>
</dbReference>
<dbReference type="Proteomes" id="UP000326725">
    <property type="component" value="Unassembled WGS sequence"/>
</dbReference>
<feature type="domain" description="CobW/HypB/UreG nucleotide-binding" evidence="1">
    <location>
        <begin position="9"/>
        <end position="59"/>
    </location>
</feature>